<gene>
    <name evidence="1" type="ORF">CEV34_3825</name>
</gene>
<organism evidence="1 2">
    <name type="scientific">Brucella pseudogrignonensis</name>
    <dbReference type="NCBI Taxonomy" id="419475"/>
    <lineage>
        <taxon>Bacteria</taxon>
        <taxon>Pseudomonadati</taxon>
        <taxon>Pseudomonadota</taxon>
        <taxon>Alphaproteobacteria</taxon>
        <taxon>Hyphomicrobiales</taxon>
        <taxon>Brucellaceae</taxon>
        <taxon>Brucella/Ochrobactrum group</taxon>
        <taxon>Brucella</taxon>
    </lineage>
</organism>
<accession>A0A256G8U9</accession>
<comment type="caution">
    <text evidence="1">The sequence shown here is derived from an EMBL/GenBank/DDBJ whole genome shotgun (WGS) entry which is preliminary data.</text>
</comment>
<protein>
    <submittedName>
        <fullName evidence="1">Uncharacterized protein</fullName>
    </submittedName>
</protein>
<dbReference type="Proteomes" id="UP000216188">
    <property type="component" value="Unassembled WGS sequence"/>
</dbReference>
<sequence length="47" mass="5231">MTWLHKPNPSVLRPAFTLTLLPIALLTAPVRRTAPNFMGPLCRAMES</sequence>
<keyword evidence="2" id="KW-1185">Reference proteome</keyword>
<proteinExistence type="predicted"/>
<evidence type="ECO:0000313" key="2">
    <source>
        <dbReference type="Proteomes" id="UP000216188"/>
    </source>
</evidence>
<name>A0A256G8U9_9HYPH</name>
<dbReference type="AlphaFoldDB" id="A0A256G8U9"/>
<dbReference type="EMBL" id="NNRM01000041">
    <property type="protein sequence ID" value="OYR23081.1"/>
    <property type="molecule type" value="Genomic_DNA"/>
</dbReference>
<reference evidence="1 2" key="1">
    <citation type="submission" date="2017-07" db="EMBL/GenBank/DDBJ databases">
        <title>Phylogenetic study on the rhizospheric bacterium Ochrobactrum sp. A44.</title>
        <authorList>
            <person name="Krzyzanowska D.M."/>
            <person name="Ossowicki A."/>
            <person name="Rajewska M."/>
            <person name="Maciag T."/>
            <person name="Kaczynski Z."/>
            <person name="Czerwicka M."/>
            <person name="Jafra S."/>
        </authorList>
    </citation>
    <scope>NUCLEOTIDE SEQUENCE [LARGE SCALE GENOMIC DNA]</scope>
    <source>
        <strain evidence="1 2">CCUG 30717</strain>
    </source>
</reference>
<evidence type="ECO:0000313" key="1">
    <source>
        <dbReference type="EMBL" id="OYR23081.1"/>
    </source>
</evidence>